<dbReference type="Pfam" id="PF07523">
    <property type="entry name" value="Big_3"/>
    <property type="match status" value="1"/>
</dbReference>
<keyword evidence="5" id="KW-0326">Glycosidase</keyword>
<dbReference type="PATRIC" id="fig|702459.3.peg.202"/>
<dbReference type="Pfam" id="PF14498">
    <property type="entry name" value="Glyco_hyd_65N_2"/>
    <property type="match status" value="1"/>
</dbReference>
<protein>
    <submittedName>
        <fullName evidence="5">1,2-A-L-Fucosidase</fullName>
        <ecNumber evidence="5">3.2.1.51</ecNumber>
    </submittedName>
</protein>
<dbReference type="InterPro" id="IPR027414">
    <property type="entry name" value="GH95_N_dom"/>
</dbReference>
<keyword evidence="2" id="KW-0472">Membrane</keyword>
<dbReference type="Pfam" id="PF21307">
    <property type="entry name" value="Glyco_hydro_95_C"/>
    <property type="match status" value="1"/>
</dbReference>
<dbReference type="HOGENOM" id="CLU_236368_0_0_11"/>
<dbReference type="KEGG" id="bbp:BBPR_0193"/>
<dbReference type="SUPFAM" id="SSF48208">
    <property type="entry name" value="Six-hairpin glycosidases"/>
    <property type="match status" value="1"/>
</dbReference>
<evidence type="ECO:0000313" key="6">
    <source>
        <dbReference type="Proteomes" id="UP000002312"/>
    </source>
</evidence>
<dbReference type="InterPro" id="IPR008964">
    <property type="entry name" value="Invasin/intimin_cell_adhesion"/>
</dbReference>
<dbReference type="GO" id="GO:0005975">
    <property type="term" value="P:carbohydrate metabolic process"/>
    <property type="evidence" value="ECO:0007669"/>
    <property type="project" value="InterPro"/>
</dbReference>
<keyword evidence="2" id="KW-0812">Transmembrane</keyword>
<keyword evidence="3" id="KW-0732">Signal</keyword>
<dbReference type="PANTHER" id="PTHR31084">
    <property type="entry name" value="ALPHA-L-FUCOSIDASE 2"/>
    <property type="match status" value="1"/>
</dbReference>
<feature type="domain" description="BIG2" evidence="4">
    <location>
        <begin position="1478"/>
        <end position="1554"/>
    </location>
</feature>
<organism evidence="5 6">
    <name type="scientific">Bifidobacterium bifidum (strain PRL2010)</name>
    <dbReference type="NCBI Taxonomy" id="702459"/>
    <lineage>
        <taxon>Bacteria</taxon>
        <taxon>Bacillati</taxon>
        <taxon>Actinomycetota</taxon>
        <taxon>Actinomycetes</taxon>
        <taxon>Bifidobacteriales</taxon>
        <taxon>Bifidobacteriaceae</taxon>
        <taxon>Bifidobacterium</taxon>
    </lineage>
</organism>
<dbReference type="Gene3D" id="2.60.40.1080">
    <property type="match status" value="4"/>
</dbReference>
<evidence type="ECO:0000256" key="3">
    <source>
        <dbReference type="SAM" id="SignalP"/>
    </source>
</evidence>
<feature type="chain" id="PRO_5038719065" evidence="3">
    <location>
        <begin position="34"/>
        <end position="1959"/>
    </location>
</feature>
<feature type="domain" description="BIG2" evidence="4">
    <location>
        <begin position="1564"/>
        <end position="1640"/>
    </location>
</feature>
<accession>A0A0H3E7V5</accession>
<feature type="domain" description="BIG2" evidence="4">
    <location>
        <begin position="1736"/>
        <end position="1814"/>
    </location>
</feature>
<dbReference type="InterPro" id="IPR012341">
    <property type="entry name" value="6hp_glycosidase-like_sf"/>
</dbReference>
<dbReference type="GO" id="GO:0004560">
    <property type="term" value="F:alpha-L-fucosidase activity"/>
    <property type="evidence" value="ECO:0007669"/>
    <property type="project" value="UniProtKB-EC"/>
</dbReference>
<sequence length="1959" mass="205531">MKHRAMSSRLMPLVASCATVGMLLAGLPASAVAVGTTRAAASDASSSTTATITPSADTTLQTWTSEKNSSMASKPYIGTLQGPSQGVFGEKFESTDAADTTDLKTGLLTFDLSAYDHAPDSATFEMTYLGYRGNPTATDTDTIKVTPVDTTVCTNNATDCGANVATGATKPKFSIDDSSFVAESKPFEYGTTVYTGDAITVVPANTKKVTVDVTEIVRQQFAEGKKVITLAVGETKKTEVRFASSEGTTSLNGATADMAPKLTVSVSTKDDLKPSADTTLQAWASEKNEKKNTAAYVGALQPEGDYGDFGEKFKSTDVHDVTDAKMGLMTFDLSDYTAAPEHSILTLTYLGYAGADKTATATDKVKVVAVDTSRCTGTAPCDTDNATWANRPDFEVTDTTKTATSHAFAYGSKKYSDGMTVESGNAKKVLLDVSDVIKAEFAKFGTGATEKKITLALGELNKSDMRFGSKEVTSLTGATEAMQPTLSVTKKPKAYTLSIEGPTKVKYQKGEAFDKAGLVVKATSTADGTVKTLTEGNGEDNYTIDTSAFDSASIGVYPITVKYNKDPEIAASFNAYVIASVEDGGDGDTSKDDWLWYKQPASRTDATATAGGNYGNPDNNRWQQTTLPFGNGKIGGTVWGEVSRERVTFNEETLWTGGPGSSTRYNGGNNETKGQNGATLRALNKQLANGAETVNPGNLTGGENAAEQGNYLNWGDIYLDYGFNDTTVTEYRRDLNLSKGKADVTFKHDGVTYTREYFASNPDNVMVARLTASKAGKLNFNVSMPTNTNYSKTGETTTVKGDTLTVKGALGNNGLLYNSQIKVVLDNGEGTLSEGADGASLKVSDAKAVTLYIAAATDYKQKYPSYRTGETAAEVNTRVAKVVQDAANKGYTAVKKAHIADHSAIYDRVKIDLGQSGHSSDGAVATDALLKAYQRGSATTAQKRELETLVYKYGRYLTIGSSRENSQLPSNLQGIWSVTADDNAHGNTPWGSDFHMNVNLQMNYWPTYSANMGELAEPLIEYVEGLVKPGRVTAKVYAGAETTNPETTPIGEGKGYMAHTENTAYGWTAPGQSFSWGWSPAAVPWILQNVYEAYEYSGDPALLDRVYALLKEESHFYVNYMLHKAGSSSGDRLTTGVAYSPEQGPLGTDGNTYESSLVWQMLNDAIEAAKAKGDPDGLVGDTTDCSANNWAKGDNGNFTDANANRSWSCAKSLLKPIEVGDSGQIKEWYFEGALGKKKDGSAISGYQADNQHRHMSHLLGLFPGDLITIDNSEYMEAAKTSLRYRCFKGNVLQSNTGWAIGQRINSWARTGDGNTTYQLVELQLKNAMYANLFDYHAPFQIDGNFGNTSGVDEMLLQSNSTFTDTAGKKYVNYTNILPALPDAWAGGSVSGLVARGNFTVGTTWKNGKATEVKLTSNKGKQAAVKITAGGAQNYEVKNGDTAVNAKVVTNADGASLLVFDTTAGTTYTITKKASANVPVTGVTVTGANTATAGDTVTLTATVTPANATDKSVTWSTSDAAVATVNANGVVTTKKAGKVTITATSNGDKTKFGSIEITVSAATVPVTSVTVAGDAAMTVDGEQTLTATVAPANATDKTVTWKSSDATVATVDANGKVVAKKAGEVTITATAGGVSGTLKITVSDKAPTVIPVQSVTVTGKQELVEGASTTLTATVAPADATDKTVTWKSSDESVATVDKDGVVTAKKAGTVTITATAGGVSGTLDITVTAKPVETVPVTSVEVTVEAGTTVSVGKTLQATATVKPGNATNKKVTWKSSDESIATVDANGVITAKKAGKVVITATSTDGTDKSGSVEITVADETKPTPDHKSVKADTGDVTAGKTGTVTEPKDVAGWKSRSIIKQGKLGKAEIADGTLVYAAGDKTGDDSFVVQYTMADGTVIDVTYSVTVKAAETGKNDGDGKGDGVAKTGAAVGALAGLGLMLLAVGVSVVMIRRKRSA</sequence>
<dbReference type="EC" id="3.2.1.51" evidence="5"/>
<gene>
    <name evidence="5" type="ordered locus">BBPR_0193</name>
</gene>
<feature type="domain" description="BIG2" evidence="4">
    <location>
        <begin position="1650"/>
        <end position="1726"/>
    </location>
</feature>
<dbReference type="SUPFAM" id="SSF49373">
    <property type="entry name" value="Invasin/intimin cell-adhesion fragments"/>
    <property type="match status" value="4"/>
</dbReference>
<dbReference type="Gene3D" id="2.60.40.3630">
    <property type="match status" value="1"/>
</dbReference>
<dbReference type="InterPro" id="IPR008928">
    <property type="entry name" value="6-hairpin_glycosidase_sf"/>
</dbReference>
<feature type="compositionally biased region" description="Basic and acidic residues" evidence="1">
    <location>
        <begin position="1822"/>
        <end position="1835"/>
    </location>
</feature>
<dbReference type="Pfam" id="PF22124">
    <property type="entry name" value="Glyco_hydro_95_cat"/>
    <property type="match status" value="1"/>
</dbReference>
<dbReference type="eggNOG" id="COG1554">
    <property type="taxonomic scope" value="Bacteria"/>
</dbReference>
<evidence type="ECO:0000256" key="2">
    <source>
        <dbReference type="SAM" id="Phobius"/>
    </source>
</evidence>
<dbReference type="eggNOG" id="COG3210">
    <property type="taxonomic scope" value="Bacteria"/>
</dbReference>
<dbReference type="SMART" id="SM00635">
    <property type="entry name" value="BID_2"/>
    <property type="match status" value="4"/>
</dbReference>
<feature type="region of interest" description="Disordered" evidence="1">
    <location>
        <begin position="1822"/>
        <end position="1845"/>
    </location>
</feature>
<dbReference type="InterPro" id="IPR049053">
    <property type="entry name" value="AFCA-like_C"/>
</dbReference>
<dbReference type="RefSeq" id="WP_013389449.1">
    <property type="nucleotide sequence ID" value="NC_014638.1"/>
</dbReference>
<dbReference type="InterPro" id="IPR022038">
    <property type="entry name" value="Ig-like_bact"/>
</dbReference>
<proteinExistence type="predicted"/>
<dbReference type="InterPro" id="IPR003343">
    <property type="entry name" value="Big_2"/>
</dbReference>
<dbReference type="OrthoDB" id="9802600at2"/>
<dbReference type="Proteomes" id="UP000002312">
    <property type="component" value="Chromosome"/>
</dbReference>
<name>A0A0H3E7V5_BIFBP</name>
<dbReference type="InterPro" id="IPR054363">
    <property type="entry name" value="GH95_cat"/>
</dbReference>
<keyword evidence="5" id="KW-0378">Hydrolase</keyword>
<reference evidence="5 6" key="1">
    <citation type="journal article" date="2010" name="Proc. Natl. Acad. Sci. U.S.A.">
        <title>Genome analysis of Bifidobacterium bifidum PRL2010 reveals metabolic pathways for host-derived glycan foraging.</title>
        <authorList>
            <person name="Turroni F."/>
            <person name="Bottacini F."/>
            <person name="Foroni E."/>
            <person name="Mulder I."/>
            <person name="Kim J.H."/>
            <person name="Zomer A."/>
            <person name="Sanchez B."/>
            <person name="Bidossi A."/>
            <person name="Ferrarini A."/>
            <person name="Giubellini V."/>
            <person name="Delledonne M."/>
            <person name="Henrissat B."/>
            <person name="Coutinho P."/>
            <person name="Oggioni M."/>
            <person name="Fitzgerald G.F."/>
            <person name="Mills D."/>
            <person name="Margolles A."/>
            <person name="Kelly D."/>
            <person name="van Sinderen D."/>
            <person name="Ventura M."/>
        </authorList>
    </citation>
    <scope>NUCLEOTIDE SEQUENCE [LARGE SCALE GENOMIC DNA]</scope>
    <source>
        <strain evidence="5 6">PRL2010</strain>
    </source>
</reference>
<dbReference type="EMBL" id="CP001840">
    <property type="protein sequence ID" value="ADP35322.1"/>
    <property type="molecule type" value="Genomic_DNA"/>
</dbReference>
<evidence type="ECO:0000313" key="5">
    <source>
        <dbReference type="EMBL" id="ADP35322.1"/>
    </source>
</evidence>
<dbReference type="Pfam" id="PF02368">
    <property type="entry name" value="Big_2"/>
    <property type="match status" value="4"/>
</dbReference>
<dbReference type="PANTHER" id="PTHR31084:SF19">
    <property type="entry name" value="GLYCOSYL HYDROLASE FAMILY 95 N-TERMINAL DOMAIN-CONTAINING PROTEIN"/>
    <property type="match status" value="1"/>
</dbReference>
<dbReference type="Gene3D" id="1.50.10.10">
    <property type="match status" value="1"/>
</dbReference>
<feature type="transmembrane region" description="Helical" evidence="2">
    <location>
        <begin position="1931"/>
        <end position="1953"/>
    </location>
</feature>
<evidence type="ECO:0000256" key="1">
    <source>
        <dbReference type="SAM" id="MobiDB-lite"/>
    </source>
</evidence>
<feature type="signal peptide" evidence="3">
    <location>
        <begin position="1"/>
        <end position="33"/>
    </location>
</feature>
<keyword evidence="2" id="KW-1133">Transmembrane helix</keyword>
<evidence type="ECO:0000259" key="4">
    <source>
        <dbReference type="SMART" id="SM00635"/>
    </source>
</evidence>